<dbReference type="GO" id="GO:0008168">
    <property type="term" value="F:methyltransferase activity"/>
    <property type="evidence" value="ECO:0007669"/>
    <property type="project" value="UniProtKB-KW"/>
</dbReference>
<dbReference type="Proteomes" id="UP000243924">
    <property type="component" value="Chromosome I"/>
</dbReference>
<dbReference type="CDD" id="cd02440">
    <property type="entry name" value="AdoMet_MTases"/>
    <property type="match status" value="1"/>
</dbReference>
<dbReference type="AlphaFoldDB" id="A0A1H2E3H2"/>
<dbReference type="PANTHER" id="PTHR43861">
    <property type="entry name" value="TRANS-ACONITATE 2-METHYLTRANSFERASE-RELATED"/>
    <property type="match status" value="1"/>
</dbReference>
<name>A0A1H2E3H2_9GAMM</name>
<dbReference type="STRING" id="1434072.SAMN05216210_0251"/>
<proteinExistence type="predicted"/>
<keyword evidence="1" id="KW-0808">Transferase</keyword>
<accession>A0A1H2E3H2</accession>
<gene>
    <name evidence="1" type="ORF">SAMN05216210_0251</name>
</gene>
<protein>
    <submittedName>
        <fullName evidence="1">Methyltransferase domain-containing protein</fullName>
    </submittedName>
</protein>
<dbReference type="Pfam" id="PF13489">
    <property type="entry name" value="Methyltransf_23"/>
    <property type="match status" value="1"/>
</dbReference>
<dbReference type="InterPro" id="IPR029063">
    <property type="entry name" value="SAM-dependent_MTases_sf"/>
</dbReference>
<organism evidence="1 2">
    <name type="scientific">Halopseudomonas salegens</name>
    <dbReference type="NCBI Taxonomy" id="1434072"/>
    <lineage>
        <taxon>Bacteria</taxon>
        <taxon>Pseudomonadati</taxon>
        <taxon>Pseudomonadota</taxon>
        <taxon>Gammaproteobacteria</taxon>
        <taxon>Pseudomonadales</taxon>
        <taxon>Pseudomonadaceae</taxon>
        <taxon>Halopseudomonas</taxon>
    </lineage>
</organism>
<dbReference type="EMBL" id="LT629787">
    <property type="protein sequence ID" value="SDT89248.1"/>
    <property type="molecule type" value="Genomic_DNA"/>
</dbReference>
<keyword evidence="1" id="KW-0489">Methyltransferase</keyword>
<dbReference type="Gene3D" id="3.40.50.150">
    <property type="entry name" value="Vaccinia Virus protein VP39"/>
    <property type="match status" value="1"/>
</dbReference>
<dbReference type="SUPFAM" id="SSF53335">
    <property type="entry name" value="S-adenosyl-L-methionine-dependent methyltransferases"/>
    <property type="match status" value="1"/>
</dbReference>
<reference evidence="2" key="1">
    <citation type="submission" date="2016-10" db="EMBL/GenBank/DDBJ databases">
        <authorList>
            <person name="Varghese N."/>
            <person name="Submissions S."/>
        </authorList>
    </citation>
    <scope>NUCLEOTIDE SEQUENCE [LARGE SCALE GENOMIC DNA]</scope>
    <source>
        <strain evidence="2">CECT 8338</strain>
    </source>
</reference>
<evidence type="ECO:0000313" key="1">
    <source>
        <dbReference type="EMBL" id="SDT89248.1"/>
    </source>
</evidence>
<evidence type="ECO:0000313" key="2">
    <source>
        <dbReference type="Proteomes" id="UP000243924"/>
    </source>
</evidence>
<sequence length="220" mass="24830">MSDQHSQSGNDTVARSQLTALARQTLEHYQQNAEGFREGTRDHDVSQNIDALLRHIQAPAPLQILDMGCGPGRDLRTFTEMGHVAVGLDGCERFVEMARQDSGCEVWLQDFLALDLPPERFDGIFANATLFHIPSKVLPAALRQLHQSLKPDGVLLSSNPRGDDQEGWTGDRYAAYYRLETWQAFMQAAGFVEIEHYYRPAGLPREQQPWLASVWRRLPA</sequence>
<dbReference type="RefSeq" id="WP_092383347.1">
    <property type="nucleotide sequence ID" value="NZ_LT629787.1"/>
</dbReference>
<dbReference type="GO" id="GO:0032259">
    <property type="term" value="P:methylation"/>
    <property type="evidence" value="ECO:0007669"/>
    <property type="project" value="UniProtKB-KW"/>
</dbReference>
<dbReference type="OrthoDB" id="9804312at2"/>
<keyword evidence="2" id="KW-1185">Reference proteome</keyword>